<protein>
    <recommendedName>
        <fullName evidence="3">HNH endonuclease</fullName>
    </recommendedName>
</protein>
<reference evidence="1 2" key="1">
    <citation type="submission" date="2019-08" db="EMBL/GenBank/DDBJ databases">
        <title>Bacillus genomes from the desert of Cuatro Cienegas, Coahuila.</title>
        <authorList>
            <person name="Olmedo-Alvarez G."/>
        </authorList>
    </citation>
    <scope>NUCLEOTIDE SEQUENCE [LARGE SCALE GENOMIC DNA]</scope>
    <source>
        <strain evidence="1 2">CH87b_3T</strain>
    </source>
</reference>
<dbReference type="AlphaFoldDB" id="A0A5D4TN71"/>
<evidence type="ECO:0008006" key="3">
    <source>
        <dbReference type="Google" id="ProtNLM"/>
    </source>
</evidence>
<gene>
    <name evidence="1" type="ORF">FZC85_20125</name>
</gene>
<dbReference type="Gene3D" id="1.10.30.50">
    <property type="match status" value="1"/>
</dbReference>
<comment type="caution">
    <text evidence="1">The sequence shown here is derived from an EMBL/GenBank/DDBJ whole genome shotgun (WGS) entry which is preliminary data.</text>
</comment>
<evidence type="ECO:0000313" key="2">
    <source>
        <dbReference type="Proteomes" id="UP000324269"/>
    </source>
</evidence>
<dbReference type="Proteomes" id="UP000324269">
    <property type="component" value="Unassembled WGS sequence"/>
</dbReference>
<dbReference type="OrthoDB" id="2944078at2"/>
<accession>A0A5D4TN71</accession>
<organism evidence="1 2">
    <name type="scientific">Rossellomorea aquimaris</name>
    <dbReference type="NCBI Taxonomy" id="189382"/>
    <lineage>
        <taxon>Bacteria</taxon>
        <taxon>Bacillati</taxon>
        <taxon>Bacillota</taxon>
        <taxon>Bacilli</taxon>
        <taxon>Bacillales</taxon>
        <taxon>Bacillaceae</taxon>
        <taxon>Rossellomorea</taxon>
    </lineage>
</organism>
<dbReference type="RefSeq" id="WP_148970767.1">
    <property type="nucleotide sequence ID" value="NZ_JBNIKW010000009.1"/>
</dbReference>
<sequence>MSTLKACTDVNCRRKNQPLNIVTEFYAHKGGRYGRRAICKECYHKRYGKTEQIAKKKREFRLSLNNTLTEEEEELTMRDFEGKCALSGKTEGIELDHFVPLRWTEEALELGIGGTTFKNTIPLHTDLNKSKSSENPFEWISKARDRHSIDDLLWSKAVDYIASKNDMTVEEYKNKVNECHNIILAKEFVQAFLRRMKYKRIGILSSVIKGALEKGINIELAVERYGSTLVKNHFSSEEVCEEIKRLKRRMH</sequence>
<name>A0A5D4TN71_9BACI</name>
<evidence type="ECO:0000313" key="1">
    <source>
        <dbReference type="EMBL" id="TYS81182.1"/>
    </source>
</evidence>
<dbReference type="EMBL" id="VTEZ01000008">
    <property type="protein sequence ID" value="TYS81182.1"/>
    <property type="molecule type" value="Genomic_DNA"/>
</dbReference>
<proteinExistence type="predicted"/>